<dbReference type="Proteomes" id="UP000789920">
    <property type="component" value="Unassembled WGS sequence"/>
</dbReference>
<keyword evidence="2" id="KW-1185">Reference proteome</keyword>
<evidence type="ECO:0000313" key="1">
    <source>
        <dbReference type="EMBL" id="CAG8539123.1"/>
    </source>
</evidence>
<dbReference type="EMBL" id="CAJVQC010004327">
    <property type="protein sequence ID" value="CAG8539123.1"/>
    <property type="molecule type" value="Genomic_DNA"/>
</dbReference>
<comment type="caution">
    <text evidence="1">The sequence shown here is derived from an EMBL/GenBank/DDBJ whole genome shotgun (WGS) entry which is preliminary data.</text>
</comment>
<feature type="non-terminal residue" evidence="1">
    <location>
        <position position="153"/>
    </location>
</feature>
<reference evidence="1" key="1">
    <citation type="submission" date="2021-06" db="EMBL/GenBank/DDBJ databases">
        <authorList>
            <person name="Kallberg Y."/>
            <person name="Tangrot J."/>
            <person name="Rosling A."/>
        </authorList>
    </citation>
    <scope>NUCLEOTIDE SEQUENCE</scope>
    <source>
        <strain evidence="1">MA461A</strain>
    </source>
</reference>
<evidence type="ECO:0000313" key="2">
    <source>
        <dbReference type="Proteomes" id="UP000789920"/>
    </source>
</evidence>
<accession>A0ACA9LM68</accession>
<proteinExistence type="predicted"/>
<gene>
    <name evidence="1" type="ORF">RPERSI_LOCUS3474</name>
</gene>
<organism evidence="1 2">
    <name type="scientific">Racocetra persica</name>
    <dbReference type="NCBI Taxonomy" id="160502"/>
    <lineage>
        <taxon>Eukaryota</taxon>
        <taxon>Fungi</taxon>
        <taxon>Fungi incertae sedis</taxon>
        <taxon>Mucoromycota</taxon>
        <taxon>Glomeromycotina</taxon>
        <taxon>Glomeromycetes</taxon>
        <taxon>Diversisporales</taxon>
        <taxon>Gigasporaceae</taxon>
        <taxon>Racocetra</taxon>
    </lineage>
</organism>
<protein>
    <submittedName>
        <fullName evidence="1">17895_t:CDS:1</fullName>
    </submittedName>
</protein>
<name>A0ACA9LM68_9GLOM</name>
<sequence length="153" mass="17627">METPCLNDIDSNNQPSHGSYNERSNVEDNRSYKHNCCSENRSQINVSAANKKDKPKVWSMKCTKKEGSTEDNNDEIKPERQFEEVMKRIKEDKNKSIKNNEQSGAVMMKNMDEDKKEVEKGKEIREVVSTSSKEVQHMSNKEIEDLPGSNSKR</sequence>